<dbReference type="InterPro" id="IPR011527">
    <property type="entry name" value="ABC1_TM_dom"/>
</dbReference>
<dbReference type="CDD" id="cd07346">
    <property type="entry name" value="ABC_6TM_exporters"/>
    <property type="match status" value="1"/>
</dbReference>
<keyword evidence="5 11" id="KW-0067">ATP-binding</keyword>
<dbReference type="InterPro" id="IPR036640">
    <property type="entry name" value="ABC1_TM_sf"/>
</dbReference>
<dbReference type="GO" id="GO:0005886">
    <property type="term" value="C:plasma membrane"/>
    <property type="evidence" value="ECO:0007669"/>
    <property type="project" value="UniProtKB-SubCell"/>
</dbReference>
<dbReference type="Gene3D" id="1.20.1560.10">
    <property type="entry name" value="ABC transporter type 1, transmembrane domain"/>
    <property type="match status" value="1"/>
</dbReference>
<protein>
    <submittedName>
        <fullName evidence="11">ABC transporter ATP-binding protein</fullName>
    </submittedName>
</protein>
<dbReference type="RefSeq" id="WP_330485407.1">
    <property type="nucleotide sequence ID" value="NZ_JAZBJZ010000103.1"/>
</dbReference>
<dbReference type="SMART" id="SM00382">
    <property type="entry name" value="AAA"/>
    <property type="match status" value="1"/>
</dbReference>
<evidence type="ECO:0000256" key="4">
    <source>
        <dbReference type="ARBA" id="ARBA00022741"/>
    </source>
</evidence>
<dbReference type="FunFam" id="3.40.50.300:FF:000287">
    <property type="entry name" value="Multidrug ABC transporter ATP-binding protein"/>
    <property type="match status" value="1"/>
</dbReference>
<evidence type="ECO:0000256" key="7">
    <source>
        <dbReference type="ARBA" id="ARBA00023136"/>
    </source>
</evidence>
<dbReference type="InterPro" id="IPR039421">
    <property type="entry name" value="Type_1_exporter"/>
</dbReference>
<dbReference type="Gene3D" id="3.40.50.300">
    <property type="entry name" value="P-loop containing nucleotide triphosphate hydrolases"/>
    <property type="match status" value="1"/>
</dbReference>
<evidence type="ECO:0000256" key="3">
    <source>
        <dbReference type="ARBA" id="ARBA00022692"/>
    </source>
</evidence>
<dbReference type="Proteomes" id="UP001333818">
    <property type="component" value="Unassembled WGS sequence"/>
</dbReference>
<dbReference type="GO" id="GO:0005524">
    <property type="term" value="F:ATP binding"/>
    <property type="evidence" value="ECO:0007669"/>
    <property type="project" value="UniProtKB-KW"/>
</dbReference>
<evidence type="ECO:0000313" key="11">
    <source>
        <dbReference type="EMBL" id="MEE3718971.1"/>
    </source>
</evidence>
<dbReference type="AlphaFoldDB" id="A0AAW9Q901"/>
<keyword evidence="2" id="KW-0813">Transport</keyword>
<dbReference type="GO" id="GO:0016887">
    <property type="term" value="F:ATP hydrolysis activity"/>
    <property type="evidence" value="ECO:0007669"/>
    <property type="project" value="InterPro"/>
</dbReference>
<proteinExistence type="predicted"/>
<keyword evidence="3 8" id="KW-0812">Transmembrane</keyword>
<evidence type="ECO:0000256" key="8">
    <source>
        <dbReference type="SAM" id="Phobius"/>
    </source>
</evidence>
<evidence type="ECO:0000256" key="2">
    <source>
        <dbReference type="ARBA" id="ARBA00022448"/>
    </source>
</evidence>
<dbReference type="Pfam" id="PF00005">
    <property type="entry name" value="ABC_tran"/>
    <property type="match status" value="1"/>
</dbReference>
<dbReference type="PROSITE" id="PS50893">
    <property type="entry name" value="ABC_TRANSPORTER_2"/>
    <property type="match status" value="1"/>
</dbReference>
<dbReference type="EMBL" id="JAZBJZ010000103">
    <property type="protein sequence ID" value="MEE3718971.1"/>
    <property type="molecule type" value="Genomic_DNA"/>
</dbReference>
<feature type="transmembrane region" description="Helical" evidence="8">
    <location>
        <begin position="175"/>
        <end position="194"/>
    </location>
</feature>
<comment type="subcellular location">
    <subcellularLocation>
        <location evidence="1">Cell membrane</location>
        <topology evidence="1">Multi-pass membrane protein</topology>
    </subcellularLocation>
</comment>
<sequence>MTKQLTEQLTKSTTRSPKQTSYWLLRDYLRPHWLLIAKAFLCTLGFIGTMPLLAHILGLVSEALALGKVSEIVQISGYTVLMFVGRGLCQYGQDALMAKAALNVAMDLRVDVYAHLQKLDLDYFAESRTGDLSYRLTEDIDRIGEVVGKFFHQFVPSILQLVFVLAYMFYLNWVLTLTTLLVAPLVALLIAWFGNRMLELSRRSQDQVSSLSSLLSEVFSGIRLIRAFATEGYEIQRFKAEAEQNRRRKFATDRIRAIQYPFIGFIEAFGICGLFVLGAWLISTGQLTGKQFVAFAAGVLLLIDPIVNTTSSYNEIKQAEASVDRIFEIFRVQPTIIEKPNAQELPEVTGKVEYQNVQFHYQPDQPILRGISFLAFSGEVIALVGSSGAGKSTLMNLLMRFYDPCGGKILIDGINIQDVTLQSLRRQIAVVPQETILFSGTIASNIAFGQETFEIEAVEAAAKIANAHEFISQLPHGYLTWVGERGVNLSGGQRQRIAIARAVLHNPKILILDEATSALDAESESLVQEALQRLMLGRTVFVIAHRLATVRNSDRIFVLEQGQVVESGTHDQLIQQGGRYAQFHTRQFQ</sequence>
<dbReference type="PANTHER" id="PTHR43394:SF1">
    <property type="entry name" value="ATP-BINDING CASSETTE SUB-FAMILY B MEMBER 10, MITOCHONDRIAL"/>
    <property type="match status" value="1"/>
</dbReference>
<feature type="transmembrane region" description="Helical" evidence="8">
    <location>
        <begin position="257"/>
        <end position="282"/>
    </location>
</feature>
<dbReference type="PROSITE" id="PS00211">
    <property type="entry name" value="ABC_TRANSPORTER_1"/>
    <property type="match status" value="1"/>
</dbReference>
<dbReference type="PANTHER" id="PTHR43394">
    <property type="entry name" value="ATP-DEPENDENT PERMEASE MDL1, MITOCHONDRIAL"/>
    <property type="match status" value="1"/>
</dbReference>
<dbReference type="Pfam" id="PF00664">
    <property type="entry name" value="ABC_membrane"/>
    <property type="match status" value="1"/>
</dbReference>
<dbReference type="CDD" id="cd03249">
    <property type="entry name" value="ABC_MTABC3_MDL1_MDL2"/>
    <property type="match status" value="1"/>
</dbReference>
<keyword evidence="4" id="KW-0547">Nucleotide-binding</keyword>
<dbReference type="SUPFAM" id="SSF90123">
    <property type="entry name" value="ABC transporter transmembrane region"/>
    <property type="match status" value="1"/>
</dbReference>
<dbReference type="InterPro" id="IPR017871">
    <property type="entry name" value="ABC_transporter-like_CS"/>
</dbReference>
<dbReference type="InterPro" id="IPR027417">
    <property type="entry name" value="P-loop_NTPase"/>
</dbReference>
<evidence type="ECO:0000256" key="6">
    <source>
        <dbReference type="ARBA" id="ARBA00022989"/>
    </source>
</evidence>
<gene>
    <name evidence="11" type="ORF">V2H45_19685</name>
</gene>
<comment type="caution">
    <text evidence="11">The sequence shown here is derived from an EMBL/GenBank/DDBJ whole genome shotgun (WGS) entry which is preliminary data.</text>
</comment>
<evidence type="ECO:0000256" key="5">
    <source>
        <dbReference type="ARBA" id="ARBA00022840"/>
    </source>
</evidence>
<organism evidence="11 12">
    <name type="scientific">Tumidithrix elongata BACA0141</name>
    <dbReference type="NCBI Taxonomy" id="2716417"/>
    <lineage>
        <taxon>Bacteria</taxon>
        <taxon>Bacillati</taxon>
        <taxon>Cyanobacteriota</taxon>
        <taxon>Cyanophyceae</taxon>
        <taxon>Pseudanabaenales</taxon>
        <taxon>Pseudanabaenaceae</taxon>
        <taxon>Tumidithrix</taxon>
        <taxon>Tumidithrix elongata</taxon>
    </lineage>
</organism>
<dbReference type="GO" id="GO:0015421">
    <property type="term" value="F:ABC-type oligopeptide transporter activity"/>
    <property type="evidence" value="ECO:0007669"/>
    <property type="project" value="TreeGrafter"/>
</dbReference>
<feature type="domain" description="ABC transporter" evidence="9">
    <location>
        <begin position="352"/>
        <end position="586"/>
    </location>
</feature>
<keyword evidence="7 8" id="KW-0472">Membrane</keyword>
<feature type="transmembrane region" description="Helical" evidence="8">
    <location>
        <begin position="33"/>
        <end position="60"/>
    </location>
</feature>
<keyword evidence="6 8" id="KW-1133">Transmembrane helix</keyword>
<accession>A0AAW9Q901</accession>
<reference evidence="11" key="1">
    <citation type="submission" date="2024-01" db="EMBL/GenBank/DDBJ databases">
        <title>Bank of Algae and Cyanobacteria of the Azores (BACA) strain genomes.</title>
        <authorList>
            <person name="Luz R."/>
            <person name="Cordeiro R."/>
            <person name="Fonseca A."/>
            <person name="Goncalves V."/>
        </authorList>
    </citation>
    <scope>NUCLEOTIDE SEQUENCE</scope>
    <source>
        <strain evidence="11">BACA0141</strain>
    </source>
</reference>
<feature type="domain" description="ABC transmembrane type-1" evidence="10">
    <location>
        <begin position="39"/>
        <end position="318"/>
    </location>
</feature>
<name>A0AAW9Q901_9CYAN</name>
<dbReference type="PROSITE" id="PS50929">
    <property type="entry name" value="ABC_TM1F"/>
    <property type="match status" value="1"/>
</dbReference>
<keyword evidence="12" id="KW-1185">Reference proteome</keyword>
<evidence type="ECO:0000256" key="1">
    <source>
        <dbReference type="ARBA" id="ARBA00004651"/>
    </source>
</evidence>
<feature type="transmembrane region" description="Helical" evidence="8">
    <location>
        <begin position="150"/>
        <end position="169"/>
    </location>
</feature>
<dbReference type="InterPro" id="IPR003593">
    <property type="entry name" value="AAA+_ATPase"/>
</dbReference>
<dbReference type="InterPro" id="IPR003439">
    <property type="entry name" value="ABC_transporter-like_ATP-bd"/>
</dbReference>
<evidence type="ECO:0000313" key="12">
    <source>
        <dbReference type="Proteomes" id="UP001333818"/>
    </source>
</evidence>
<evidence type="ECO:0000259" key="9">
    <source>
        <dbReference type="PROSITE" id="PS50893"/>
    </source>
</evidence>
<dbReference type="SUPFAM" id="SSF52540">
    <property type="entry name" value="P-loop containing nucleoside triphosphate hydrolases"/>
    <property type="match status" value="1"/>
</dbReference>
<evidence type="ECO:0000259" key="10">
    <source>
        <dbReference type="PROSITE" id="PS50929"/>
    </source>
</evidence>